<dbReference type="InterPro" id="IPR008183">
    <property type="entry name" value="Aldose_1/G6P_1-epimerase"/>
</dbReference>
<dbReference type="CDD" id="cd09019">
    <property type="entry name" value="galactose_mutarotase_like"/>
    <property type="match status" value="1"/>
</dbReference>
<comment type="caution">
    <text evidence="10">The sequence shown here is derived from an EMBL/GenBank/DDBJ whole genome shotgun (WGS) entry which is preliminary data.</text>
</comment>
<feature type="active site" description="Proton donor" evidence="6">
    <location>
        <position position="161"/>
    </location>
</feature>
<dbReference type="Pfam" id="PF01263">
    <property type="entry name" value="Aldose_epim"/>
    <property type="match status" value="1"/>
</dbReference>
<reference evidence="10" key="2">
    <citation type="submission" date="2020-09" db="EMBL/GenBank/DDBJ databases">
        <authorList>
            <person name="Sun Q."/>
            <person name="Zhou Y."/>
        </authorList>
    </citation>
    <scope>NUCLEOTIDE SEQUENCE</scope>
    <source>
        <strain evidence="10">CGMCC 4.7308</strain>
    </source>
</reference>
<evidence type="ECO:0000256" key="5">
    <source>
        <dbReference type="PIRNR" id="PIRNR005096"/>
    </source>
</evidence>
<keyword evidence="4 5" id="KW-0119">Carbohydrate metabolism</keyword>
<feature type="region of interest" description="Disordered" evidence="9">
    <location>
        <begin position="340"/>
        <end position="364"/>
    </location>
</feature>
<dbReference type="InterPro" id="IPR014718">
    <property type="entry name" value="GH-type_carb-bd"/>
</dbReference>
<comment type="pathway">
    <text evidence="1 5">Carbohydrate metabolism; hexose metabolism.</text>
</comment>
<dbReference type="PANTHER" id="PTHR10091">
    <property type="entry name" value="ALDOSE-1-EPIMERASE"/>
    <property type="match status" value="1"/>
</dbReference>
<evidence type="ECO:0000313" key="11">
    <source>
        <dbReference type="Proteomes" id="UP000655208"/>
    </source>
</evidence>
<dbReference type="PANTHER" id="PTHR10091:SF0">
    <property type="entry name" value="GALACTOSE MUTAROTASE"/>
    <property type="match status" value="1"/>
</dbReference>
<gene>
    <name evidence="10" type="primary">galM</name>
    <name evidence="10" type="ORF">GCM10011594_22150</name>
</gene>
<evidence type="ECO:0000256" key="1">
    <source>
        <dbReference type="ARBA" id="ARBA00005028"/>
    </source>
</evidence>
<evidence type="ECO:0000256" key="9">
    <source>
        <dbReference type="SAM" id="MobiDB-lite"/>
    </source>
</evidence>
<feature type="active site" description="Proton acceptor" evidence="6">
    <location>
        <position position="309"/>
    </location>
</feature>
<dbReference type="AlphaFoldDB" id="A0A917SYQ7"/>
<evidence type="ECO:0000256" key="4">
    <source>
        <dbReference type="ARBA" id="ARBA00023277"/>
    </source>
</evidence>
<evidence type="ECO:0000256" key="8">
    <source>
        <dbReference type="PIRSR" id="PIRSR005096-3"/>
    </source>
</evidence>
<protein>
    <recommendedName>
        <fullName evidence="5">Aldose 1-epimerase</fullName>
        <ecNumber evidence="5">5.1.3.3</ecNumber>
    </recommendedName>
</protein>
<reference evidence="10" key="1">
    <citation type="journal article" date="2014" name="Int. J. Syst. Evol. Microbiol.">
        <title>Complete genome sequence of Corynebacterium casei LMG S-19264T (=DSM 44701T), isolated from a smear-ripened cheese.</title>
        <authorList>
            <consortium name="US DOE Joint Genome Institute (JGI-PGF)"/>
            <person name="Walter F."/>
            <person name="Albersmeier A."/>
            <person name="Kalinowski J."/>
            <person name="Ruckert C."/>
        </authorList>
    </citation>
    <scope>NUCLEOTIDE SEQUENCE</scope>
    <source>
        <strain evidence="10">CGMCC 4.7308</strain>
    </source>
</reference>
<feature type="binding site" evidence="8">
    <location>
        <begin position="161"/>
        <end position="163"/>
    </location>
    <ligand>
        <name>beta-D-galactose</name>
        <dbReference type="ChEBI" id="CHEBI:27667"/>
    </ligand>
</feature>
<dbReference type="InterPro" id="IPR015443">
    <property type="entry name" value="Aldose_1-epimerase"/>
</dbReference>
<comment type="similarity">
    <text evidence="2 5">Belongs to the aldose epimerase family.</text>
</comment>
<dbReference type="SUPFAM" id="SSF74650">
    <property type="entry name" value="Galactose mutarotase-like"/>
    <property type="match status" value="1"/>
</dbReference>
<dbReference type="GO" id="GO:0005737">
    <property type="term" value="C:cytoplasm"/>
    <property type="evidence" value="ECO:0007669"/>
    <property type="project" value="TreeGrafter"/>
</dbReference>
<evidence type="ECO:0000256" key="7">
    <source>
        <dbReference type="PIRSR" id="PIRSR005096-2"/>
    </source>
</evidence>
<keyword evidence="3 5" id="KW-0413">Isomerase</keyword>
<dbReference type="Proteomes" id="UP000655208">
    <property type="component" value="Unassembled WGS sequence"/>
</dbReference>
<dbReference type="InterPro" id="IPR011013">
    <property type="entry name" value="Gal_mutarotase_sf_dom"/>
</dbReference>
<evidence type="ECO:0000256" key="3">
    <source>
        <dbReference type="ARBA" id="ARBA00023235"/>
    </source>
</evidence>
<proteinExistence type="inferred from homology"/>
<dbReference type="Gene3D" id="2.70.98.10">
    <property type="match status" value="1"/>
</dbReference>
<dbReference type="RefSeq" id="WP_188941601.1">
    <property type="nucleotide sequence ID" value="NZ_BMNA01000004.1"/>
</dbReference>
<dbReference type="PIRSF" id="PIRSF005096">
    <property type="entry name" value="GALM"/>
    <property type="match status" value="1"/>
</dbReference>
<evidence type="ECO:0000256" key="6">
    <source>
        <dbReference type="PIRSR" id="PIRSR005096-1"/>
    </source>
</evidence>
<comment type="catalytic activity">
    <reaction evidence="5">
        <text>alpha-D-glucose = beta-D-glucose</text>
        <dbReference type="Rhea" id="RHEA:10264"/>
        <dbReference type="ChEBI" id="CHEBI:15903"/>
        <dbReference type="ChEBI" id="CHEBI:17925"/>
        <dbReference type="EC" id="5.1.3.3"/>
    </reaction>
</comment>
<keyword evidence="11" id="KW-1185">Reference proteome</keyword>
<dbReference type="EC" id="5.1.3.3" evidence="5"/>
<dbReference type="GO" id="GO:0030246">
    <property type="term" value="F:carbohydrate binding"/>
    <property type="evidence" value="ECO:0007669"/>
    <property type="project" value="InterPro"/>
</dbReference>
<evidence type="ECO:0000313" key="10">
    <source>
        <dbReference type="EMBL" id="GGM01636.1"/>
    </source>
</evidence>
<name>A0A917SYQ7_9ACTN</name>
<dbReference type="GO" id="GO:0033499">
    <property type="term" value="P:galactose catabolic process via UDP-galactose, Leloir pathway"/>
    <property type="evidence" value="ECO:0007669"/>
    <property type="project" value="TreeGrafter"/>
</dbReference>
<dbReference type="EMBL" id="BMNA01000004">
    <property type="protein sequence ID" value="GGM01636.1"/>
    <property type="molecule type" value="Genomic_DNA"/>
</dbReference>
<dbReference type="GO" id="GO:0004034">
    <property type="term" value="F:aldose 1-epimerase activity"/>
    <property type="evidence" value="ECO:0007669"/>
    <property type="project" value="UniProtKB-EC"/>
</dbReference>
<feature type="binding site" evidence="7">
    <location>
        <position position="235"/>
    </location>
    <ligand>
        <name>beta-D-galactose</name>
        <dbReference type="ChEBI" id="CHEBI:27667"/>
    </ligand>
</feature>
<dbReference type="GO" id="GO:0006006">
    <property type="term" value="P:glucose metabolic process"/>
    <property type="evidence" value="ECO:0007669"/>
    <property type="project" value="TreeGrafter"/>
</dbReference>
<evidence type="ECO:0000256" key="2">
    <source>
        <dbReference type="ARBA" id="ARBA00006206"/>
    </source>
</evidence>
<dbReference type="InterPro" id="IPR047215">
    <property type="entry name" value="Galactose_mutarotase-like"/>
</dbReference>
<sequence length="364" mass="39384">MIELRSGILSVGLLTYGARVAYVRAPDRTGVPDDVTIGFDTDAQWRADTTYQGATVGRFAGRIAGGRFELDGTTVELPRNEGSVTLHGGPAGWSLQDWTAGPVEDLAGGQRVTLRRTSPDGEMGFPGTVEVSVTVTVSGGDLVLDHHATTDAPTVLVMTNHTYWNLAGTGAGLRSIGDHRLRFFADRYLPIDEDSVPTGDLVPVPGTPFDFTTDRAIGERWHDPDPQLQLGLGYDHTFVLDGSGGEQPVAALPGTPLRVAARVLEPVSGRTLDVLTDQPGVNFYTANKMNGSVRSRAGLVRQSEAFCLEPQHFPDSPHHDEWPSTVLRPGEEYRNRTVYRFGTDSGTDSGTHGGTDWRRRHPVT</sequence>
<accession>A0A917SYQ7</accession>
<organism evidence="10 11">
    <name type="scientific">Nakamurella endophytica</name>
    <dbReference type="NCBI Taxonomy" id="1748367"/>
    <lineage>
        <taxon>Bacteria</taxon>
        <taxon>Bacillati</taxon>
        <taxon>Actinomycetota</taxon>
        <taxon>Actinomycetes</taxon>
        <taxon>Nakamurellales</taxon>
        <taxon>Nakamurellaceae</taxon>
        <taxon>Nakamurella</taxon>
    </lineage>
</organism>